<feature type="compositionally biased region" description="Low complexity" evidence="1">
    <location>
        <begin position="1"/>
        <end position="20"/>
    </location>
</feature>
<evidence type="ECO:0000256" key="1">
    <source>
        <dbReference type="SAM" id="MobiDB-lite"/>
    </source>
</evidence>
<protein>
    <submittedName>
        <fullName evidence="2">Uncharacterized protein</fullName>
    </submittedName>
</protein>
<reference evidence="2" key="1">
    <citation type="submission" date="2021-01" db="EMBL/GenBank/DDBJ databases">
        <authorList>
            <person name="Corre E."/>
            <person name="Pelletier E."/>
            <person name="Niang G."/>
            <person name="Scheremetjew M."/>
            <person name="Finn R."/>
            <person name="Kale V."/>
            <person name="Holt S."/>
            <person name="Cochrane G."/>
            <person name="Meng A."/>
            <person name="Brown T."/>
            <person name="Cohen L."/>
        </authorList>
    </citation>
    <scope>NUCLEOTIDE SEQUENCE</scope>
    <source>
        <strain evidence="2">NIES-381</strain>
    </source>
</reference>
<accession>A0A7S1J8Q0</accession>
<sequence length="348" mass="37370">MSVASSVGDVSSCLSSCPVSPREPCGTATTADPAPCESRLKERLRELCDAGLAVPTALMAVCPPVCPEPAGHADPLSPRETTPPAPESIVERLSGKVQELQSQIFCRRAPQPGFVPADSYDGPRPGYVFKSDVCGLGYYRAGYGTTVQEPDLEVETTNDGWLDVLPPQGSAEREFQRCNPHYPWCLRVPAGLEGTVSVLDGTMPRRKHAVALQVMGLQHGPAFMTRGWFSSLYGDICDSPRQPLYNPVDPRPGTCPPTLSPFPAQALGFLGCAPVSLPLHLELDYEMVHVDTPRVDRVAALSPSSTSHGDASEASDGSNGVCHNVSGRSRVRLALTLETVLRRMFCPF</sequence>
<gene>
    <name evidence="2" type="ORF">EGYM00392_LOCUS47248</name>
</gene>
<dbReference type="AlphaFoldDB" id="A0A7S1J8Q0"/>
<feature type="region of interest" description="Disordered" evidence="1">
    <location>
        <begin position="300"/>
        <end position="321"/>
    </location>
</feature>
<dbReference type="EMBL" id="HBGA01127863">
    <property type="protein sequence ID" value="CAD9036092.1"/>
    <property type="molecule type" value="Transcribed_RNA"/>
</dbReference>
<name>A0A7S1J8Q0_9EUGL</name>
<evidence type="ECO:0000313" key="2">
    <source>
        <dbReference type="EMBL" id="CAD9036092.1"/>
    </source>
</evidence>
<proteinExistence type="predicted"/>
<feature type="region of interest" description="Disordered" evidence="1">
    <location>
        <begin position="1"/>
        <end position="33"/>
    </location>
</feature>
<organism evidence="2">
    <name type="scientific">Eutreptiella gymnastica</name>
    <dbReference type="NCBI Taxonomy" id="73025"/>
    <lineage>
        <taxon>Eukaryota</taxon>
        <taxon>Discoba</taxon>
        <taxon>Euglenozoa</taxon>
        <taxon>Euglenida</taxon>
        <taxon>Spirocuta</taxon>
        <taxon>Euglenophyceae</taxon>
        <taxon>Eutreptiales</taxon>
        <taxon>Eutreptiaceae</taxon>
        <taxon>Eutreptiella</taxon>
    </lineage>
</organism>